<protein>
    <submittedName>
        <fullName evidence="2">Uncharacterized protein</fullName>
    </submittedName>
</protein>
<evidence type="ECO:0000313" key="2">
    <source>
        <dbReference type="EMBL" id="KKN69136.1"/>
    </source>
</evidence>
<accession>A0A0F9V6G4</accession>
<reference evidence="2" key="1">
    <citation type="journal article" date="2015" name="Nature">
        <title>Complex archaea that bridge the gap between prokaryotes and eukaryotes.</title>
        <authorList>
            <person name="Spang A."/>
            <person name="Saw J.H."/>
            <person name="Jorgensen S.L."/>
            <person name="Zaremba-Niedzwiedzka K."/>
            <person name="Martijn J."/>
            <person name="Lind A.E."/>
            <person name="van Eijk R."/>
            <person name="Schleper C."/>
            <person name="Guy L."/>
            <person name="Ettema T.J."/>
        </authorList>
    </citation>
    <scope>NUCLEOTIDE SEQUENCE</scope>
</reference>
<sequence length="148" mass="16737">MTEISPKDLVYIEMAGNGGHLGNVPDRKEGALLVNQDSRIKGIGYFKTNLPEDDWYLDEWYLDPIEILLLHTTPTDRVGATIYTNGPVQRNQAQLLHEAGVHRVVLQDPQQDREGVPFMVAREIQVDEVTGDLNSKQGENEDERQENP</sequence>
<name>A0A0F9V6G4_9ZZZZ</name>
<dbReference type="AlphaFoldDB" id="A0A0F9V6G4"/>
<feature type="region of interest" description="Disordered" evidence="1">
    <location>
        <begin position="129"/>
        <end position="148"/>
    </location>
</feature>
<comment type="caution">
    <text evidence="2">The sequence shown here is derived from an EMBL/GenBank/DDBJ whole genome shotgun (WGS) entry which is preliminary data.</text>
</comment>
<organism evidence="2">
    <name type="scientific">marine sediment metagenome</name>
    <dbReference type="NCBI Taxonomy" id="412755"/>
    <lineage>
        <taxon>unclassified sequences</taxon>
        <taxon>metagenomes</taxon>
        <taxon>ecological metagenomes</taxon>
    </lineage>
</organism>
<gene>
    <name evidence="2" type="ORF">LCGC14_0444250</name>
</gene>
<dbReference type="EMBL" id="LAZR01000432">
    <property type="protein sequence ID" value="KKN69136.1"/>
    <property type="molecule type" value="Genomic_DNA"/>
</dbReference>
<evidence type="ECO:0000256" key="1">
    <source>
        <dbReference type="SAM" id="MobiDB-lite"/>
    </source>
</evidence>
<proteinExistence type="predicted"/>